<protein>
    <recommendedName>
        <fullName evidence="9">TspO/MBR-related protein</fullName>
    </recommendedName>
</protein>
<sequence length="200" mass="21676">MTTYIPSLTLPAFLFEQPAAAILLPVAAGTAIGFAISPSETKASYAALRQPPLRPPPWIFGPVWTALYSAMGYAAYRAWTIGTASIDPRVVNLAKVDTVLIEQNKPAYISQHGATLYTIQLVLNLAWTPLFFGFKKPVAASADIIALTGTVGYLAYIWGQVDETAGWLLAPYLGWLAFANYLCHGCGYLNGWNFDKPKSA</sequence>
<dbReference type="PANTHER" id="PTHR10057:SF0">
    <property type="entry name" value="TRANSLOCATOR PROTEIN"/>
    <property type="match status" value="1"/>
</dbReference>
<dbReference type="CDD" id="cd15904">
    <property type="entry name" value="TSPO_MBR"/>
    <property type="match status" value="1"/>
</dbReference>
<comment type="subcellular location">
    <subcellularLocation>
        <location evidence="1">Membrane</location>
        <topology evidence="1">Multi-pass membrane protein</topology>
    </subcellularLocation>
</comment>
<evidence type="ECO:0000256" key="5">
    <source>
        <dbReference type="ARBA" id="ARBA00023136"/>
    </source>
</evidence>
<dbReference type="PIRSF" id="PIRSF005859">
    <property type="entry name" value="PBR"/>
    <property type="match status" value="1"/>
</dbReference>
<dbReference type="InterPro" id="IPR038330">
    <property type="entry name" value="TspO/MBR-related_sf"/>
</dbReference>
<evidence type="ECO:0000256" key="6">
    <source>
        <dbReference type="SAM" id="Phobius"/>
    </source>
</evidence>
<dbReference type="Gene3D" id="1.20.1260.100">
    <property type="entry name" value="TspO/MBR protein"/>
    <property type="match status" value="1"/>
</dbReference>
<feature type="transmembrane region" description="Helical" evidence="6">
    <location>
        <begin position="139"/>
        <end position="159"/>
    </location>
</feature>
<dbReference type="InterPro" id="IPR004307">
    <property type="entry name" value="TspO_MBR"/>
</dbReference>
<dbReference type="GO" id="GO:0033013">
    <property type="term" value="P:tetrapyrrole metabolic process"/>
    <property type="evidence" value="ECO:0007669"/>
    <property type="project" value="UniProtKB-ARBA"/>
</dbReference>
<reference evidence="8" key="1">
    <citation type="journal article" date="2017" name="bioRxiv">
        <title>Conservation of a gene cluster reveals novel cercosporin biosynthetic mechanisms and extends production to the genus Colletotrichum.</title>
        <authorList>
            <person name="de Jonge R."/>
            <person name="Ebert M.K."/>
            <person name="Huitt-Roehl C.R."/>
            <person name="Pal P."/>
            <person name="Suttle J.C."/>
            <person name="Spanner R.E."/>
            <person name="Neubauer J.D."/>
            <person name="Jurick W.M.II."/>
            <person name="Stott K.A."/>
            <person name="Secor G.A."/>
            <person name="Thomma B.P.H.J."/>
            <person name="Van de Peer Y."/>
            <person name="Townsend C.A."/>
            <person name="Bolton M.D."/>
        </authorList>
    </citation>
    <scope>NUCLEOTIDE SEQUENCE [LARGE SCALE GENOMIC DNA]</scope>
    <source>
        <strain evidence="8">CBS538.71</strain>
    </source>
</reference>
<dbReference type="FunFam" id="1.20.1260.100:FF:000001">
    <property type="entry name" value="translocator protein 2"/>
    <property type="match status" value="1"/>
</dbReference>
<comment type="caution">
    <text evidence="7">The sequence shown here is derived from an EMBL/GenBank/DDBJ whole genome shotgun (WGS) entry which is preliminary data.</text>
</comment>
<dbReference type="EMBL" id="PNEN01000563">
    <property type="protein sequence ID" value="PPJ54451.1"/>
    <property type="molecule type" value="Genomic_DNA"/>
</dbReference>
<dbReference type="PANTHER" id="PTHR10057">
    <property type="entry name" value="PERIPHERAL-TYPE BENZODIAZEPINE RECEPTOR"/>
    <property type="match status" value="1"/>
</dbReference>
<evidence type="ECO:0000313" key="7">
    <source>
        <dbReference type="EMBL" id="PPJ54451.1"/>
    </source>
</evidence>
<proteinExistence type="inferred from homology"/>
<keyword evidence="8" id="KW-1185">Reference proteome</keyword>
<organism evidence="7 8">
    <name type="scientific">Cercospora berteroae</name>
    <dbReference type="NCBI Taxonomy" id="357750"/>
    <lineage>
        <taxon>Eukaryota</taxon>
        <taxon>Fungi</taxon>
        <taxon>Dikarya</taxon>
        <taxon>Ascomycota</taxon>
        <taxon>Pezizomycotina</taxon>
        <taxon>Dothideomycetes</taxon>
        <taxon>Dothideomycetidae</taxon>
        <taxon>Mycosphaerellales</taxon>
        <taxon>Mycosphaerellaceae</taxon>
        <taxon>Cercospora</taxon>
    </lineage>
</organism>
<comment type="similarity">
    <text evidence="2">Belongs to the TspO/BZRP family.</text>
</comment>
<keyword evidence="4 6" id="KW-1133">Transmembrane helix</keyword>
<evidence type="ECO:0000256" key="1">
    <source>
        <dbReference type="ARBA" id="ARBA00004141"/>
    </source>
</evidence>
<keyword evidence="3 6" id="KW-0812">Transmembrane</keyword>
<evidence type="ECO:0000256" key="3">
    <source>
        <dbReference type="ARBA" id="ARBA00022692"/>
    </source>
</evidence>
<accession>A0A2S6C413</accession>
<dbReference type="AlphaFoldDB" id="A0A2S6C413"/>
<name>A0A2S6C413_9PEZI</name>
<keyword evidence="5 6" id="KW-0472">Membrane</keyword>
<feature type="transmembrane region" description="Helical" evidence="6">
    <location>
        <begin position="58"/>
        <end position="76"/>
    </location>
</feature>
<evidence type="ECO:0000313" key="8">
    <source>
        <dbReference type="Proteomes" id="UP000237631"/>
    </source>
</evidence>
<gene>
    <name evidence="7" type="ORF">CBER1_06956</name>
</gene>
<evidence type="ECO:0008006" key="9">
    <source>
        <dbReference type="Google" id="ProtNLM"/>
    </source>
</evidence>
<dbReference type="Pfam" id="PF03073">
    <property type="entry name" value="TspO_MBR"/>
    <property type="match status" value="1"/>
</dbReference>
<dbReference type="Proteomes" id="UP000237631">
    <property type="component" value="Unassembled WGS sequence"/>
</dbReference>
<evidence type="ECO:0000256" key="4">
    <source>
        <dbReference type="ARBA" id="ARBA00022989"/>
    </source>
</evidence>
<feature type="transmembrane region" description="Helical" evidence="6">
    <location>
        <begin position="20"/>
        <end position="37"/>
    </location>
</feature>
<dbReference type="STRING" id="357750.A0A2S6C413"/>
<dbReference type="GO" id="GO:0005741">
    <property type="term" value="C:mitochondrial outer membrane"/>
    <property type="evidence" value="ECO:0007669"/>
    <property type="project" value="TreeGrafter"/>
</dbReference>
<dbReference type="OrthoDB" id="8841220at2759"/>
<evidence type="ECO:0000256" key="2">
    <source>
        <dbReference type="ARBA" id="ARBA00007524"/>
    </source>
</evidence>
<feature type="transmembrane region" description="Helical" evidence="6">
    <location>
        <begin position="165"/>
        <end position="183"/>
    </location>
</feature>